<dbReference type="Gene3D" id="3.30.200.20">
    <property type="entry name" value="Phosphorylase Kinase, domain 1"/>
    <property type="match status" value="1"/>
</dbReference>
<accession>A0A4W5LPH5</accession>
<dbReference type="Ensembl" id="ENSHHUT00000029221.1">
    <property type="protein sequence ID" value="ENSHHUP00000028096.1"/>
    <property type="gene ID" value="ENSHHUG00000017855.1"/>
</dbReference>
<dbReference type="Proteomes" id="UP000314982">
    <property type="component" value="Unassembled WGS sequence"/>
</dbReference>
<evidence type="ECO:0000259" key="2">
    <source>
        <dbReference type="PROSITE" id="PS50011"/>
    </source>
</evidence>
<dbReference type="GO" id="GO:0004672">
    <property type="term" value="F:protein kinase activity"/>
    <property type="evidence" value="ECO:0007669"/>
    <property type="project" value="InterPro"/>
</dbReference>
<protein>
    <recommendedName>
        <fullName evidence="2">Protein kinase domain-containing protein</fullName>
    </recommendedName>
</protein>
<sequence>MTWTSPWTAYEALKLLGEGGFGEVYLARHYATDHIVALKALRLATIVNCNCHFTGIYSPSPIERKML</sequence>
<keyword evidence="1" id="KW-0067">ATP-binding</keyword>
<dbReference type="AlphaFoldDB" id="A0A4W5LPH5"/>
<evidence type="ECO:0000313" key="3">
    <source>
        <dbReference type="Ensembl" id="ENSHHUP00000028096.1"/>
    </source>
</evidence>
<reference evidence="4" key="1">
    <citation type="submission" date="2018-06" db="EMBL/GenBank/DDBJ databases">
        <title>Genome assembly of Danube salmon.</title>
        <authorList>
            <person name="Macqueen D.J."/>
            <person name="Gundappa M.K."/>
        </authorList>
    </citation>
    <scope>NUCLEOTIDE SEQUENCE [LARGE SCALE GENOMIC DNA]</scope>
</reference>
<keyword evidence="4" id="KW-1185">Reference proteome</keyword>
<dbReference type="SUPFAM" id="SSF56112">
    <property type="entry name" value="Protein kinase-like (PK-like)"/>
    <property type="match status" value="1"/>
</dbReference>
<dbReference type="PROSITE" id="PS00107">
    <property type="entry name" value="PROTEIN_KINASE_ATP"/>
    <property type="match status" value="1"/>
</dbReference>
<feature type="binding site" evidence="1">
    <location>
        <position position="39"/>
    </location>
    <ligand>
        <name>ATP</name>
        <dbReference type="ChEBI" id="CHEBI:30616"/>
    </ligand>
</feature>
<organism evidence="3 4">
    <name type="scientific">Hucho hucho</name>
    <name type="common">huchen</name>
    <dbReference type="NCBI Taxonomy" id="62062"/>
    <lineage>
        <taxon>Eukaryota</taxon>
        <taxon>Metazoa</taxon>
        <taxon>Chordata</taxon>
        <taxon>Craniata</taxon>
        <taxon>Vertebrata</taxon>
        <taxon>Euteleostomi</taxon>
        <taxon>Actinopterygii</taxon>
        <taxon>Neopterygii</taxon>
        <taxon>Teleostei</taxon>
        <taxon>Protacanthopterygii</taxon>
        <taxon>Salmoniformes</taxon>
        <taxon>Salmonidae</taxon>
        <taxon>Salmoninae</taxon>
        <taxon>Hucho</taxon>
    </lineage>
</organism>
<dbReference type="InterPro" id="IPR011009">
    <property type="entry name" value="Kinase-like_dom_sf"/>
</dbReference>
<evidence type="ECO:0000313" key="4">
    <source>
        <dbReference type="Proteomes" id="UP000314982"/>
    </source>
</evidence>
<dbReference type="InterPro" id="IPR000719">
    <property type="entry name" value="Prot_kinase_dom"/>
</dbReference>
<reference evidence="3" key="3">
    <citation type="submission" date="2025-09" db="UniProtKB">
        <authorList>
            <consortium name="Ensembl"/>
        </authorList>
    </citation>
    <scope>IDENTIFICATION</scope>
</reference>
<dbReference type="PROSITE" id="PS50011">
    <property type="entry name" value="PROTEIN_KINASE_DOM"/>
    <property type="match status" value="1"/>
</dbReference>
<evidence type="ECO:0000256" key="1">
    <source>
        <dbReference type="PROSITE-ProRule" id="PRU10141"/>
    </source>
</evidence>
<proteinExistence type="predicted"/>
<name>A0A4W5LPH5_9TELE</name>
<reference evidence="3" key="2">
    <citation type="submission" date="2025-08" db="UniProtKB">
        <authorList>
            <consortium name="Ensembl"/>
        </authorList>
    </citation>
    <scope>IDENTIFICATION</scope>
</reference>
<dbReference type="GO" id="GO:0005524">
    <property type="term" value="F:ATP binding"/>
    <property type="evidence" value="ECO:0007669"/>
    <property type="project" value="UniProtKB-UniRule"/>
</dbReference>
<dbReference type="InterPro" id="IPR017441">
    <property type="entry name" value="Protein_kinase_ATP_BS"/>
</dbReference>
<feature type="domain" description="Protein kinase" evidence="2">
    <location>
        <begin position="10"/>
        <end position="67"/>
    </location>
</feature>
<keyword evidence="1" id="KW-0547">Nucleotide-binding</keyword>